<dbReference type="AlphaFoldDB" id="A0ABD3ZBV6"/>
<name>A0ABD3ZBV6_HAFAL</name>
<evidence type="ECO:0000313" key="2">
    <source>
        <dbReference type="EMBL" id="KFC86069.1"/>
    </source>
</evidence>
<evidence type="ECO:0000313" key="3">
    <source>
        <dbReference type="Proteomes" id="UP000028605"/>
    </source>
</evidence>
<feature type="transmembrane region" description="Helical" evidence="1">
    <location>
        <begin position="6"/>
        <end position="22"/>
    </location>
</feature>
<organism evidence="2 3">
    <name type="scientific">Hafnia alvei ATCC 13337</name>
    <dbReference type="NCBI Taxonomy" id="910996"/>
    <lineage>
        <taxon>Bacteria</taxon>
        <taxon>Pseudomonadati</taxon>
        <taxon>Pseudomonadota</taxon>
        <taxon>Gammaproteobacteria</taxon>
        <taxon>Enterobacterales</taxon>
        <taxon>Hafniaceae</taxon>
        <taxon>Hafnia</taxon>
    </lineage>
</organism>
<comment type="caution">
    <text evidence="2">The sequence shown here is derived from an EMBL/GenBank/DDBJ whole genome shotgun (WGS) entry which is preliminary data.</text>
</comment>
<keyword evidence="1" id="KW-1133">Transmembrane helix</keyword>
<proteinExistence type="predicted"/>
<dbReference type="Proteomes" id="UP000028605">
    <property type="component" value="Unassembled WGS sequence"/>
</dbReference>
<accession>A0ABD3ZBV6</accession>
<sequence length="39" mass="4548">MDWLTWIGTVAGLACIARMIWLSNEIRKIFLKGIDRGLW</sequence>
<protein>
    <submittedName>
        <fullName evidence="2">Uncharacterized protein</fullName>
    </submittedName>
</protein>
<gene>
    <name evidence="2" type="ORF">GHAL_3755</name>
</gene>
<keyword evidence="1" id="KW-0472">Membrane</keyword>
<evidence type="ECO:0000256" key="1">
    <source>
        <dbReference type="SAM" id="Phobius"/>
    </source>
</evidence>
<dbReference type="EMBL" id="JMPK01000062">
    <property type="protein sequence ID" value="KFC86069.1"/>
    <property type="molecule type" value="Genomic_DNA"/>
</dbReference>
<keyword evidence="1" id="KW-0812">Transmembrane</keyword>
<reference evidence="3" key="1">
    <citation type="submission" date="2014-05" db="EMBL/GenBank/DDBJ databases">
        <title>ATOL: Assembling a taxonomically balanced genome-scale reconstruction of the evolutionary history of the Enterobacteriaceae.</title>
        <authorList>
            <person name="Plunkett G. III"/>
            <person name="Neeno-Eckwall E.C."/>
            <person name="Glasner J.D."/>
            <person name="Perna N.T."/>
        </authorList>
    </citation>
    <scope>NUCLEOTIDE SEQUENCE [LARGE SCALE GENOMIC DNA]</scope>
    <source>
        <strain evidence="3">ATCC 13337</strain>
    </source>
</reference>